<dbReference type="OrthoDB" id="2317675at2759"/>
<dbReference type="AlphaFoldDB" id="A0A397W2N0"/>
<accession>A0A397W2N0</accession>
<dbReference type="EMBL" id="QKWP01000070">
    <property type="protein sequence ID" value="RIB28302.1"/>
    <property type="molecule type" value="Genomic_DNA"/>
</dbReference>
<reference evidence="1 2" key="1">
    <citation type="submission" date="2018-06" db="EMBL/GenBank/DDBJ databases">
        <title>Comparative genomics reveals the genomic features of Rhizophagus irregularis, R. cerebriforme, R. diaphanum and Gigaspora rosea, and their symbiotic lifestyle signature.</title>
        <authorList>
            <person name="Morin E."/>
            <person name="San Clemente H."/>
            <person name="Chen E.C.H."/>
            <person name="De La Providencia I."/>
            <person name="Hainaut M."/>
            <person name="Kuo A."/>
            <person name="Kohler A."/>
            <person name="Murat C."/>
            <person name="Tang N."/>
            <person name="Roy S."/>
            <person name="Loubradou J."/>
            <person name="Henrissat B."/>
            <person name="Grigoriev I.V."/>
            <person name="Corradi N."/>
            <person name="Roux C."/>
            <person name="Martin F.M."/>
        </authorList>
    </citation>
    <scope>NUCLEOTIDE SEQUENCE [LARGE SCALE GENOMIC DNA]</scope>
    <source>
        <strain evidence="1 2">DAOM 194757</strain>
    </source>
</reference>
<comment type="caution">
    <text evidence="1">The sequence shown here is derived from an EMBL/GenBank/DDBJ whole genome shotgun (WGS) entry which is preliminary data.</text>
</comment>
<dbReference type="STRING" id="44941.A0A397W2N0"/>
<evidence type="ECO:0000313" key="1">
    <source>
        <dbReference type="EMBL" id="RIB28302.1"/>
    </source>
</evidence>
<keyword evidence="2" id="KW-1185">Reference proteome</keyword>
<gene>
    <name evidence="1" type="ORF">C2G38_2137411</name>
</gene>
<sequence>MGEKKCDNQNNILKEVTAINTPGSVESGSTIVITWTWSYTLQANTFTGTLSVVDNVTKKSFIISSLIILATQSTLWVVNVPAGTYYLDINDGSGNKYSGTFTVFQAGGAAPAAAPSSSPATSAPAPSRAAPSDGYAPMKIAIFATFCFWLSCSQSTCACCIQWPSSSNWCFSSRPATIIFK</sequence>
<proteinExistence type="predicted"/>
<name>A0A397W2N0_9GLOM</name>
<organism evidence="1 2">
    <name type="scientific">Gigaspora rosea</name>
    <dbReference type="NCBI Taxonomy" id="44941"/>
    <lineage>
        <taxon>Eukaryota</taxon>
        <taxon>Fungi</taxon>
        <taxon>Fungi incertae sedis</taxon>
        <taxon>Mucoromycota</taxon>
        <taxon>Glomeromycotina</taxon>
        <taxon>Glomeromycetes</taxon>
        <taxon>Diversisporales</taxon>
        <taxon>Gigasporaceae</taxon>
        <taxon>Gigaspora</taxon>
    </lineage>
</organism>
<dbReference type="Proteomes" id="UP000266673">
    <property type="component" value="Unassembled WGS sequence"/>
</dbReference>
<protein>
    <submittedName>
        <fullName evidence="1">Uncharacterized protein</fullName>
    </submittedName>
</protein>
<evidence type="ECO:0000313" key="2">
    <source>
        <dbReference type="Proteomes" id="UP000266673"/>
    </source>
</evidence>